<feature type="signal peptide" evidence="1">
    <location>
        <begin position="1"/>
        <end position="29"/>
    </location>
</feature>
<evidence type="ECO:0000313" key="3">
    <source>
        <dbReference type="Proteomes" id="UP000574067"/>
    </source>
</evidence>
<organism evidence="2 3">
    <name type="scientific">Azohydromonas caseinilytica</name>
    <dbReference type="NCBI Taxonomy" id="2728836"/>
    <lineage>
        <taxon>Bacteria</taxon>
        <taxon>Pseudomonadati</taxon>
        <taxon>Pseudomonadota</taxon>
        <taxon>Betaproteobacteria</taxon>
        <taxon>Burkholderiales</taxon>
        <taxon>Sphaerotilaceae</taxon>
        <taxon>Azohydromonas</taxon>
    </lineage>
</organism>
<dbReference type="EMBL" id="JABBFW010000018">
    <property type="protein sequence ID" value="NML17411.1"/>
    <property type="molecule type" value="Genomic_DNA"/>
</dbReference>
<proteinExistence type="predicted"/>
<dbReference type="Proteomes" id="UP000574067">
    <property type="component" value="Unassembled WGS sequence"/>
</dbReference>
<dbReference type="RefSeq" id="WP_169162315.1">
    <property type="nucleotide sequence ID" value="NZ_JABBFW010000018.1"/>
</dbReference>
<accession>A0A848FHT5</accession>
<evidence type="ECO:0000313" key="2">
    <source>
        <dbReference type="EMBL" id="NML17411.1"/>
    </source>
</evidence>
<keyword evidence="1" id="KW-0732">Signal</keyword>
<protein>
    <recommendedName>
        <fullName evidence="4">MxaA protein</fullName>
    </recommendedName>
</protein>
<evidence type="ECO:0000256" key="1">
    <source>
        <dbReference type="SAM" id="SignalP"/>
    </source>
</evidence>
<gene>
    <name evidence="2" type="ORF">HHL10_20785</name>
</gene>
<evidence type="ECO:0008006" key="4">
    <source>
        <dbReference type="Google" id="ProtNLM"/>
    </source>
</evidence>
<keyword evidence="3" id="KW-1185">Reference proteome</keyword>
<feature type="chain" id="PRO_5033054936" description="MxaA protein" evidence="1">
    <location>
        <begin position="30"/>
        <end position="306"/>
    </location>
</feature>
<reference evidence="2 3" key="1">
    <citation type="submission" date="2020-04" db="EMBL/GenBank/DDBJ databases">
        <title>Azohydromonas sp. isolated from soil.</title>
        <authorList>
            <person name="Dahal R.H."/>
        </authorList>
    </citation>
    <scope>NUCLEOTIDE SEQUENCE [LARGE SCALE GENOMIC DNA]</scope>
    <source>
        <strain evidence="2 3">G-1-1-14</strain>
    </source>
</reference>
<comment type="caution">
    <text evidence="2">The sequence shown here is derived from an EMBL/GenBank/DDBJ whole genome shotgun (WGS) entry which is preliminary data.</text>
</comment>
<dbReference type="AlphaFoldDB" id="A0A848FHT5"/>
<sequence length="306" mass="34038">MPMPSRVTSFRVELVAAGLLATAPAPALAQTVQLHEIEPRTFGYQLGDLIERHAEVSVPAGWRLDEASLPVPKPGFAIELREARWEKPPWWRPGGTFRLTLRYQVLGSPPAPQLLELPPVLLRFEGKRPQGVRLDGVPVMVSPLVPEPAPERRGFGALQPDLPAPLIPVQPLKARLAAEGLIAVLLLGGLALETWGWPGRRVERPFDQAWRTLRRLPDETSAAQWRQALAVLHQALNRSAGEVLFAPGLDEFLARKPAFAPLRPELERFFALSRRSFFAPGSEDIPDPGWLKGLCRRARALEREVR</sequence>
<name>A0A848FHT5_9BURK</name>